<sequence length="287" mass="30866">MSLSTTATRPNSAQRFAFRLALACGSRAIQARDRVLGRMPRRSEEMPGLSCTPLVIESGSSLLDAAYVEPASGPIQASVLICHGIGEVVRQWIPIQQLLAARGVASLVFDYSGYGRSTGRPEAEQLERDAVSAFRRLRELAPPRPLGVLGFSLGSGIAAAVLSLMGVDRLVLCAGFPSFREAARSVGVPPFLEWLVPPIWSAEASLRGSDVPVLVVHSTHDRLFPVRMAHDLVACCGPGSQSILVPGLAHNEPFYKPTMTYWNPIADFLIDPVLPASSQVQESVLAR</sequence>
<name>A0A9J7BGR3_9BACT</name>
<dbReference type="AlphaFoldDB" id="A0A9J7BGR3"/>
<proteinExistence type="predicted"/>
<dbReference type="EMBL" id="CP093313">
    <property type="protein sequence ID" value="UWZ81976.1"/>
    <property type="molecule type" value="Genomic_DNA"/>
</dbReference>
<feature type="domain" description="AB hydrolase-1" evidence="2">
    <location>
        <begin position="79"/>
        <end position="184"/>
    </location>
</feature>
<dbReference type="Pfam" id="PF00561">
    <property type="entry name" value="Abhydrolase_1"/>
    <property type="match status" value="1"/>
</dbReference>
<keyword evidence="1" id="KW-0812">Transmembrane</keyword>
<dbReference type="InterPro" id="IPR029058">
    <property type="entry name" value="AB_hydrolase_fold"/>
</dbReference>
<dbReference type="Gene3D" id="3.40.50.1820">
    <property type="entry name" value="alpha/beta hydrolase"/>
    <property type="match status" value="1"/>
</dbReference>
<dbReference type="Proteomes" id="UP001059380">
    <property type="component" value="Chromosome"/>
</dbReference>
<evidence type="ECO:0000313" key="3">
    <source>
        <dbReference type="EMBL" id="UWZ81976.1"/>
    </source>
</evidence>
<keyword evidence="1" id="KW-1133">Transmembrane helix</keyword>
<dbReference type="InterPro" id="IPR000073">
    <property type="entry name" value="AB_hydrolase_1"/>
</dbReference>
<dbReference type="GO" id="GO:0016787">
    <property type="term" value="F:hydrolase activity"/>
    <property type="evidence" value="ECO:0007669"/>
    <property type="project" value="UniProtKB-KW"/>
</dbReference>
<keyword evidence="4" id="KW-1185">Reference proteome</keyword>
<accession>A0A9J7BGR3</accession>
<feature type="transmembrane region" description="Helical" evidence="1">
    <location>
        <begin position="146"/>
        <end position="167"/>
    </location>
</feature>
<reference evidence="3" key="1">
    <citation type="submission" date="2021-04" db="EMBL/GenBank/DDBJ databases">
        <title>Phylogenetic analysis of Acidobacteriaceae.</title>
        <authorList>
            <person name="Qiu L."/>
            <person name="Zhang Q."/>
        </authorList>
    </citation>
    <scope>NUCLEOTIDE SEQUENCE</scope>
    <source>
        <strain evidence="3">DSM 25168</strain>
    </source>
</reference>
<protein>
    <submittedName>
        <fullName evidence="3">Alpha/beta hydrolase</fullName>
    </submittedName>
</protein>
<evidence type="ECO:0000313" key="4">
    <source>
        <dbReference type="Proteomes" id="UP001059380"/>
    </source>
</evidence>
<keyword evidence="1" id="KW-0472">Membrane</keyword>
<dbReference type="KEGG" id="orp:MOP44_15495"/>
<dbReference type="SUPFAM" id="SSF53474">
    <property type="entry name" value="alpha/beta-Hydrolases"/>
    <property type="match status" value="1"/>
</dbReference>
<dbReference type="PANTHER" id="PTHR12277">
    <property type="entry name" value="ALPHA/BETA HYDROLASE DOMAIN-CONTAINING PROTEIN"/>
    <property type="match status" value="1"/>
</dbReference>
<organism evidence="3 4">
    <name type="scientific">Occallatibacter riparius</name>
    <dbReference type="NCBI Taxonomy" id="1002689"/>
    <lineage>
        <taxon>Bacteria</taxon>
        <taxon>Pseudomonadati</taxon>
        <taxon>Acidobacteriota</taxon>
        <taxon>Terriglobia</taxon>
        <taxon>Terriglobales</taxon>
        <taxon>Acidobacteriaceae</taxon>
        <taxon>Occallatibacter</taxon>
    </lineage>
</organism>
<dbReference type="RefSeq" id="WP_260790972.1">
    <property type="nucleotide sequence ID" value="NZ_CP093313.1"/>
</dbReference>
<keyword evidence="3" id="KW-0378">Hydrolase</keyword>
<evidence type="ECO:0000256" key="1">
    <source>
        <dbReference type="SAM" id="Phobius"/>
    </source>
</evidence>
<evidence type="ECO:0000259" key="2">
    <source>
        <dbReference type="Pfam" id="PF00561"/>
    </source>
</evidence>
<gene>
    <name evidence="3" type="ORF">MOP44_15495</name>
</gene>
<dbReference type="PANTHER" id="PTHR12277:SF79">
    <property type="entry name" value="XAA-PRO DIPEPTIDYL-PEPTIDASE-RELATED"/>
    <property type="match status" value="1"/>
</dbReference>